<protein>
    <submittedName>
        <fullName evidence="2">Uncharacterized protein</fullName>
    </submittedName>
</protein>
<dbReference type="EMBL" id="HBGY01014119">
    <property type="protein sequence ID" value="CAD9576519.1"/>
    <property type="molecule type" value="Transcribed_RNA"/>
</dbReference>
<organism evidence="2">
    <name type="scientific">Leptocylindrus danicus</name>
    <dbReference type="NCBI Taxonomy" id="163516"/>
    <lineage>
        <taxon>Eukaryota</taxon>
        <taxon>Sar</taxon>
        <taxon>Stramenopiles</taxon>
        <taxon>Ochrophyta</taxon>
        <taxon>Bacillariophyta</taxon>
        <taxon>Coscinodiscophyceae</taxon>
        <taxon>Chaetocerotophycidae</taxon>
        <taxon>Leptocylindrales</taxon>
        <taxon>Leptocylindraceae</taxon>
        <taxon>Leptocylindrus</taxon>
    </lineage>
</organism>
<evidence type="ECO:0000313" key="2">
    <source>
        <dbReference type="EMBL" id="CAD9576519.1"/>
    </source>
</evidence>
<sequence length="638" mass="71628">MHVMHQRPRSPGNDVDSDTTTSTLEEDVLDFRFKSHSLRISASNVGAIGGFHPYKNLPQMLMDLCYQSSLGQKLLQHDANLLGLSIKSDEETMKELAKKAGAVTVEAVKKALTSQVGTTHDASHVKENVLKQAAKSGNLNRQEMKQLVEITRQSVDTGFGNVHEAEALDLYEKKCGWEVRERNSVIKEWPFRRCQYPSGDTMHSDQNSNIILESAEPICEAYEKRFLEKFRVAGEDNGGTKRKRKEGHTANYCTDDDDLRAAQTNKILNNSRDTSIENGQRLPLHQNEVEGEFSGAVAVCGSTSSTDAEDTSSSCNTASNSFEKDGSKKSPLLLQNDEKIKEAPEEPPLFYIAGIADGIRDELWYDESSSSLCPRSINGVDDDDDKRWKMRSIVVELKHRMRFAKLPPPFYDQIQAIVYCYMYRVDEAEIVQVIRGKRTNARQLLAQASICPNTQHDEKINNANENEEVEHSGSANDDCARPSDIIRVDAVQPDLLPSAEKGSSTIGVTEALVRSEAGVENKEQSFHLSSNTGPTVAAVKTGKKQTPGKPSCDFIDITTSRVSLYDPIMMHLHNWKYTILPRIRSFVDAVYSIRRDDHKRYQLLSALDAVDEKTSWDILHSECAWLRECDTAFRRLEF</sequence>
<feature type="region of interest" description="Disordered" evidence="1">
    <location>
        <begin position="302"/>
        <end position="330"/>
    </location>
</feature>
<accession>A0A7S2KGQ1</accession>
<proteinExistence type="predicted"/>
<reference evidence="2" key="1">
    <citation type="submission" date="2021-01" db="EMBL/GenBank/DDBJ databases">
        <authorList>
            <person name="Corre E."/>
            <person name="Pelletier E."/>
            <person name="Niang G."/>
            <person name="Scheremetjew M."/>
            <person name="Finn R."/>
            <person name="Kale V."/>
            <person name="Holt S."/>
            <person name="Cochrane G."/>
            <person name="Meng A."/>
            <person name="Brown T."/>
            <person name="Cohen L."/>
        </authorList>
    </citation>
    <scope>NUCLEOTIDE SEQUENCE</scope>
    <source>
        <strain evidence="2">B650</strain>
    </source>
</reference>
<gene>
    <name evidence="2" type="ORF">LDAN0321_LOCUS9132</name>
</gene>
<evidence type="ECO:0000256" key="1">
    <source>
        <dbReference type="SAM" id="MobiDB-lite"/>
    </source>
</evidence>
<feature type="region of interest" description="Disordered" evidence="1">
    <location>
        <begin position="1"/>
        <end position="21"/>
    </location>
</feature>
<dbReference type="AlphaFoldDB" id="A0A7S2KGQ1"/>
<feature type="compositionally biased region" description="Low complexity" evidence="1">
    <location>
        <begin position="302"/>
        <end position="314"/>
    </location>
</feature>
<name>A0A7S2KGQ1_9STRA</name>